<feature type="transmembrane region" description="Helical" evidence="1">
    <location>
        <begin position="150"/>
        <end position="174"/>
    </location>
</feature>
<dbReference type="PANTHER" id="PTHR11328">
    <property type="entry name" value="MAJOR FACILITATOR SUPERFAMILY DOMAIN-CONTAINING PROTEIN"/>
    <property type="match status" value="1"/>
</dbReference>
<dbReference type="PANTHER" id="PTHR11328:SF24">
    <property type="entry name" value="MAJOR FACILITATOR SUPERFAMILY (MFS) PROFILE DOMAIN-CONTAINING PROTEIN"/>
    <property type="match status" value="1"/>
</dbReference>
<evidence type="ECO:0000313" key="2">
    <source>
        <dbReference type="EMBL" id="MBC6680721.1"/>
    </source>
</evidence>
<dbReference type="AlphaFoldDB" id="A0A923NMK9"/>
<keyword evidence="1" id="KW-1133">Transmembrane helix</keyword>
<sequence length="467" mass="50281">MKKKLSNKVIFGYAIGQLGDAMVYCMLVSYLAYFLTGPAGVAAGPAGTMSSVGLFVSAGAALVVGYLSDNCKNPNGRRRPFIKVAIPVLLVAMILLFSDFGFSGTTAILYYGTLVMILWCAYTMWFVPYTALGAEITEDYDERLNLRNRAAIFTQSGNFIGGAVPMALVGLLAACGLGESMSWTVMAAILVVASCIIFAITIKATKGHELIIDVSKNRTNIVKDTFEIVKAKPTKWLIGAILCYIIINTIYASNLSFVVTYYSGLPASIVSIVSGAGMLIALVLVPLIGTVANKMDKRKAYVIFFVAAAVWLFVFRFIFDLFEPSIPLIILLGAGVMIAMAAYWQLIAALSYDLVEVVEINCGRRLEGALASLQTVLQQVAGSIGMLIWGWVLAFGGFDATAAAQTDSALDSILSLSTIVPGIGILLSAVFIIAYPISREKFLLVQKALEDKKKTGEYSREGLERIL</sequence>
<proteinExistence type="predicted"/>
<feature type="transmembrane region" description="Helical" evidence="1">
    <location>
        <begin position="180"/>
        <end position="202"/>
    </location>
</feature>
<dbReference type="Pfam" id="PF13347">
    <property type="entry name" value="MFS_2"/>
    <property type="match status" value="1"/>
</dbReference>
<accession>A0A923NMK9</accession>
<dbReference type="GO" id="GO:0005886">
    <property type="term" value="C:plasma membrane"/>
    <property type="evidence" value="ECO:0007669"/>
    <property type="project" value="TreeGrafter"/>
</dbReference>
<feature type="transmembrane region" description="Helical" evidence="1">
    <location>
        <begin position="108"/>
        <end position="129"/>
    </location>
</feature>
<feature type="transmembrane region" description="Helical" evidence="1">
    <location>
        <begin position="325"/>
        <end position="355"/>
    </location>
</feature>
<keyword evidence="3" id="KW-1185">Reference proteome</keyword>
<feature type="transmembrane region" description="Helical" evidence="1">
    <location>
        <begin position="376"/>
        <end position="398"/>
    </location>
</feature>
<evidence type="ECO:0000256" key="1">
    <source>
        <dbReference type="SAM" id="Phobius"/>
    </source>
</evidence>
<feature type="transmembrane region" description="Helical" evidence="1">
    <location>
        <begin position="268"/>
        <end position="288"/>
    </location>
</feature>
<comment type="caution">
    <text evidence="2">The sequence shown here is derived from an EMBL/GenBank/DDBJ whole genome shotgun (WGS) entry which is preliminary data.</text>
</comment>
<keyword evidence="1" id="KW-0812">Transmembrane</keyword>
<dbReference type="GO" id="GO:0015293">
    <property type="term" value="F:symporter activity"/>
    <property type="evidence" value="ECO:0007669"/>
    <property type="project" value="InterPro"/>
</dbReference>
<feature type="transmembrane region" description="Helical" evidence="1">
    <location>
        <begin position="49"/>
        <end position="68"/>
    </location>
</feature>
<dbReference type="Gene3D" id="1.20.1250.20">
    <property type="entry name" value="MFS general substrate transporter like domains"/>
    <property type="match status" value="2"/>
</dbReference>
<feature type="transmembrane region" description="Helical" evidence="1">
    <location>
        <begin position="80"/>
        <end position="102"/>
    </location>
</feature>
<feature type="transmembrane region" description="Helical" evidence="1">
    <location>
        <begin position="418"/>
        <end position="437"/>
    </location>
</feature>
<feature type="transmembrane region" description="Helical" evidence="1">
    <location>
        <begin position="236"/>
        <end position="262"/>
    </location>
</feature>
<protein>
    <submittedName>
        <fullName evidence="2">MFS transporter</fullName>
    </submittedName>
</protein>
<dbReference type="RefSeq" id="WP_187303817.1">
    <property type="nucleotide sequence ID" value="NZ_CBCTQH010000053.1"/>
</dbReference>
<organism evidence="2 3">
    <name type="scientific">Zhenpiania hominis</name>
    <dbReference type="NCBI Taxonomy" id="2763644"/>
    <lineage>
        <taxon>Bacteria</taxon>
        <taxon>Bacillati</taxon>
        <taxon>Bacillota</taxon>
        <taxon>Clostridia</taxon>
        <taxon>Peptostreptococcales</taxon>
        <taxon>Anaerovoracaceae</taxon>
        <taxon>Zhenpiania</taxon>
    </lineage>
</organism>
<dbReference type="EMBL" id="JACRYT010000017">
    <property type="protein sequence ID" value="MBC6680721.1"/>
    <property type="molecule type" value="Genomic_DNA"/>
</dbReference>
<gene>
    <name evidence="2" type="ORF">H9L42_12905</name>
</gene>
<dbReference type="InterPro" id="IPR039672">
    <property type="entry name" value="MFS_2"/>
</dbReference>
<dbReference type="GO" id="GO:0008643">
    <property type="term" value="P:carbohydrate transport"/>
    <property type="evidence" value="ECO:0007669"/>
    <property type="project" value="InterPro"/>
</dbReference>
<dbReference type="InterPro" id="IPR036259">
    <property type="entry name" value="MFS_trans_sf"/>
</dbReference>
<dbReference type="Proteomes" id="UP000602647">
    <property type="component" value="Unassembled WGS sequence"/>
</dbReference>
<feature type="transmembrane region" description="Helical" evidence="1">
    <location>
        <begin position="300"/>
        <end position="319"/>
    </location>
</feature>
<keyword evidence="1" id="KW-0472">Membrane</keyword>
<evidence type="ECO:0000313" key="3">
    <source>
        <dbReference type="Proteomes" id="UP000602647"/>
    </source>
</evidence>
<dbReference type="SUPFAM" id="SSF103473">
    <property type="entry name" value="MFS general substrate transporter"/>
    <property type="match status" value="1"/>
</dbReference>
<name>A0A923NMK9_9FIRM</name>
<reference evidence="2" key="1">
    <citation type="submission" date="2020-08" db="EMBL/GenBank/DDBJ databases">
        <title>Genome public.</title>
        <authorList>
            <person name="Liu C."/>
            <person name="Sun Q."/>
        </authorList>
    </citation>
    <scope>NUCLEOTIDE SEQUENCE</scope>
    <source>
        <strain evidence="2">BX12</strain>
    </source>
</reference>